<name>A0A646KSN9_STRJU</name>
<sequence>MPAPITPARILNAAARHIERVGLYRGDHLWQPGKMGDTAPCNVLHAWEQGVRAVRPHRSVKGEAWTVFHHAITDSLAAMSDHVNGRRVSPMRWLELNLDQRAYRRTMLWCWGDEPGRTAEEAAAAFRSAATLDVSDRRHRRAGTPFR</sequence>
<proteinExistence type="predicted"/>
<dbReference type="EMBL" id="VCLA01000197">
    <property type="protein sequence ID" value="MQT05108.1"/>
    <property type="molecule type" value="Genomic_DNA"/>
</dbReference>
<protein>
    <submittedName>
        <fullName evidence="1">Uncharacterized protein</fullName>
    </submittedName>
</protein>
<reference evidence="1 2" key="1">
    <citation type="submission" date="2019-05" db="EMBL/GenBank/DDBJ databases">
        <title>Comparative genomics and metabolomics analyses of clavulanic acid producing Streptomyces species provides insight into specialized metabolism and evolution of beta-lactam biosynthetic gene clusters.</title>
        <authorList>
            <person name="Moore M.A."/>
            <person name="Cruz-Morales P."/>
            <person name="Barona Gomez F."/>
            <person name="Kapil T."/>
        </authorList>
    </citation>
    <scope>NUCLEOTIDE SEQUENCE [LARGE SCALE GENOMIC DNA]</scope>
    <source>
        <strain evidence="1 2">NRRL 5741</strain>
    </source>
</reference>
<dbReference type="InterPro" id="IPR045677">
    <property type="entry name" value="DUF6197"/>
</dbReference>
<dbReference type="Pfam" id="PF19698">
    <property type="entry name" value="DUF6197"/>
    <property type="match status" value="1"/>
</dbReference>
<gene>
    <name evidence="1" type="ORF">FF041_34725</name>
</gene>
<evidence type="ECO:0000313" key="1">
    <source>
        <dbReference type="EMBL" id="MQT05108.1"/>
    </source>
</evidence>
<dbReference type="AlphaFoldDB" id="A0A646KSN9"/>
<dbReference type="Proteomes" id="UP000419138">
    <property type="component" value="Unassembled WGS sequence"/>
</dbReference>
<evidence type="ECO:0000313" key="2">
    <source>
        <dbReference type="Proteomes" id="UP000419138"/>
    </source>
</evidence>
<accession>A0A646KSN9</accession>
<dbReference type="OrthoDB" id="4167235at2"/>
<comment type="caution">
    <text evidence="1">The sequence shown here is derived from an EMBL/GenBank/DDBJ whole genome shotgun (WGS) entry which is preliminary data.</text>
</comment>
<organism evidence="1 2">
    <name type="scientific">Streptomyces jumonjinensis</name>
    <dbReference type="NCBI Taxonomy" id="1945"/>
    <lineage>
        <taxon>Bacteria</taxon>
        <taxon>Bacillati</taxon>
        <taxon>Actinomycetota</taxon>
        <taxon>Actinomycetes</taxon>
        <taxon>Kitasatosporales</taxon>
        <taxon>Streptomycetaceae</taxon>
        <taxon>Streptomyces</taxon>
    </lineage>
</organism>
<keyword evidence="2" id="KW-1185">Reference proteome</keyword>
<dbReference type="RefSeq" id="WP_153526342.1">
    <property type="nucleotide sequence ID" value="NZ_JBEPDZ010000002.1"/>
</dbReference>